<name>A0AC60NZ69_IXOPE</name>
<protein>
    <submittedName>
        <fullName evidence="1">Uncharacterized protein</fullName>
    </submittedName>
</protein>
<dbReference type="Proteomes" id="UP000805193">
    <property type="component" value="Unassembled WGS sequence"/>
</dbReference>
<organism evidence="1 2">
    <name type="scientific">Ixodes persulcatus</name>
    <name type="common">Taiga tick</name>
    <dbReference type="NCBI Taxonomy" id="34615"/>
    <lineage>
        <taxon>Eukaryota</taxon>
        <taxon>Metazoa</taxon>
        <taxon>Ecdysozoa</taxon>
        <taxon>Arthropoda</taxon>
        <taxon>Chelicerata</taxon>
        <taxon>Arachnida</taxon>
        <taxon>Acari</taxon>
        <taxon>Parasitiformes</taxon>
        <taxon>Ixodida</taxon>
        <taxon>Ixodoidea</taxon>
        <taxon>Ixodidae</taxon>
        <taxon>Ixodinae</taxon>
        <taxon>Ixodes</taxon>
    </lineage>
</organism>
<evidence type="ECO:0000313" key="2">
    <source>
        <dbReference type="Proteomes" id="UP000805193"/>
    </source>
</evidence>
<dbReference type="EMBL" id="JABSTQ010011347">
    <property type="protein sequence ID" value="KAG0412444.1"/>
    <property type="molecule type" value="Genomic_DNA"/>
</dbReference>
<gene>
    <name evidence="1" type="ORF">HPB47_010417</name>
</gene>
<evidence type="ECO:0000313" key="1">
    <source>
        <dbReference type="EMBL" id="KAG0412444.1"/>
    </source>
</evidence>
<sequence>MADLLGSYPDAKTVNLTLASFHKEPMLGRRTQAVQNGSHFALPYRQMAKSPTKPAPKAFGTLGSGRMLEPERRRVHRDFSTLAVCRGLIPLALSSMGRFFRSLVAAGRTRSRVIIFVSLVKRKDGIRERAPESVCSACRRATKERRCIRTVTAGPMSTRSCMTARAIEEMGGLAAVKKRAVYARRTVCGVAAYAIIRSLYSPTLPPDTSYEDIVLKLTVHFNPRPSVIVQWFQFGKHGQWPGESIADYIRRASLAVGGALRLRVDAGRYAPRQVGLRSPGRIFSTDFL</sequence>
<accession>A0AC60NZ69</accession>
<keyword evidence="2" id="KW-1185">Reference proteome</keyword>
<proteinExistence type="predicted"/>
<comment type="caution">
    <text evidence="1">The sequence shown here is derived from an EMBL/GenBank/DDBJ whole genome shotgun (WGS) entry which is preliminary data.</text>
</comment>
<reference evidence="1 2" key="1">
    <citation type="journal article" date="2020" name="Cell">
        <title>Large-Scale Comparative Analyses of Tick Genomes Elucidate Their Genetic Diversity and Vector Capacities.</title>
        <authorList>
            <consortium name="Tick Genome and Microbiome Consortium (TIGMIC)"/>
            <person name="Jia N."/>
            <person name="Wang J."/>
            <person name="Shi W."/>
            <person name="Du L."/>
            <person name="Sun Y."/>
            <person name="Zhan W."/>
            <person name="Jiang J.F."/>
            <person name="Wang Q."/>
            <person name="Zhang B."/>
            <person name="Ji P."/>
            <person name="Bell-Sakyi L."/>
            <person name="Cui X.M."/>
            <person name="Yuan T.T."/>
            <person name="Jiang B.G."/>
            <person name="Yang W.F."/>
            <person name="Lam T.T."/>
            <person name="Chang Q.C."/>
            <person name="Ding S.J."/>
            <person name="Wang X.J."/>
            <person name="Zhu J.G."/>
            <person name="Ruan X.D."/>
            <person name="Zhao L."/>
            <person name="Wei J.T."/>
            <person name="Ye R.Z."/>
            <person name="Que T.C."/>
            <person name="Du C.H."/>
            <person name="Zhou Y.H."/>
            <person name="Cheng J.X."/>
            <person name="Dai P.F."/>
            <person name="Guo W.B."/>
            <person name="Han X.H."/>
            <person name="Huang E.J."/>
            <person name="Li L.F."/>
            <person name="Wei W."/>
            <person name="Gao Y.C."/>
            <person name="Liu J.Z."/>
            <person name="Shao H.Z."/>
            <person name="Wang X."/>
            <person name="Wang C.C."/>
            <person name="Yang T.C."/>
            <person name="Huo Q.B."/>
            <person name="Li W."/>
            <person name="Chen H.Y."/>
            <person name="Chen S.E."/>
            <person name="Zhou L.G."/>
            <person name="Ni X.B."/>
            <person name="Tian J.H."/>
            <person name="Sheng Y."/>
            <person name="Liu T."/>
            <person name="Pan Y.S."/>
            <person name="Xia L.Y."/>
            <person name="Li J."/>
            <person name="Zhao F."/>
            <person name="Cao W.C."/>
        </authorList>
    </citation>
    <scope>NUCLEOTIDE SEQUENCE [LARGE SCALE GENOMIC DNA]</scope>
    <source>
        <strain evidence="1">Iper-2018</strain>
    </source>
</reference>